<dbReference type="Gene3D" id="1.20.1070.10">
    <property type="entry name" value="Rhodopsin 7-helix transmembrane proteins"/>
    <property type="match status" value="1"/>
</dbReference>
<dbReference type="Pfam" id="PF00001">
    <property type="entry name" value="7tm_1"/>
    <property type="match status" value="1"/>
</dbReference>
<gene>
    <name evidence="13" type="primary">LOC100557680</name>
</gene>
<evidence type="ECO:0000256" key="3">
    <source>
        <dbReference type="ARBA" id="ARBA00022692"/>
    </source>
</evidence>
<evidence type="ECO:0000256" key="9">
    <source>
        <dbReference type="ARBA" id="ARBA00023224"/>
    </source>
</evidence>
<dbReference type="Bgee" id="ENSACAG00000002554">
    <property type="expression patterns" value="Expressed in adrenal gland and 8 other cell types or tissues"/>
</dbReference>
<dbReference type="PRINTS" id="PR00237">
    <property type="entry name" value="GPCRRHODOPSN"/>
</dbReference>
<feature type="transmembrane region" description="Helical" evidence="11">
    <location>
        <begin position="212"/>
        <end position="236"/>
    </location>
</feature>
<dbReference type="Proteomes" id="UP000001646">
    <property type="component" value="Chromosome 3"/>
</dbReference>
<dbReference type="InterPro" id="IPR000276">
    <property type="entry name" value="GPCR_Rhodpsn"/>
</dbReference>
<evidence type="ECO:0000313" key="13">
    <source>
        <dbReference type="Ensembl" id="ENSACAP00000002440.3"/>
    </source>
</evidence>
<evidence type="ECO:0000256" key="4">
    <source>
        <dbReference type="ARBA" id="ARBA00022989"/>
    </source>
</evidence>
<dbReference type="GeneTree" id="ENSGT01040000240444"/>
<feature type="transmembrane region" description="Helical" evidence="11">
    <location>
        <begin position="168"/>
        <end position="191"/>
    </location>
</feature>
<protein>
    <recommendedName>
        <fullName evidence="12">G-protein coupled receptors family 1 profile domain-containing protein</fullName>
    </recommendedName>
</protein>
<reference evidence="13" key="2">
    <citation type="submission" date="2025-08" db="UniProtKB">
        <authorList>
            <consortium name="Ensembl"/>
        </authorList>
    </citation>
    <scope>IDENTIFICATION</scope>
</reference>
<comment type="similarity">
    <text evidence="10">Belongs to the G-protein coupled receptor 1 family.</text>
</comment>
<keyword evidence="4 11" id="KW-1133">Transmembrane helix</keyword>
<evidence type="ECO:0000256" key="6">
    <source>
        <dbReference type="ARBA" id="ARBA00023136"/>
    </source>
</evidence>
<accession>G1KAV1</accession>
<feature type="domain" description="G-protein coupled receptors family 1 profile" evidence="12">
    <location>
        <begin position="32"/>
        <end position="275"/>
    </location>
</feature>
<reference evidence="13" key="3">
    <citation type="submission" date="2025-09" db="UniProtKB">
        <authorList>
            <consortium name="Ensembl"/>
        </authorList>
    </citation>
    <scope>IDENTIFICATION</scope>
</reference>
<dbReference type="FunFam" id="1.20.1070.10:FF:000142">
    <property type="entry name" value="G protein-coupled receptor 55"/>
    <property type="match status" value="1"/>
</dbReference>
<evidence type="ECO:0000256" key="2">
    <source>
        <dbReference type="ARBA" id="ARBA00022475"/>
    </source>
</evidence>
<dbReference type="GO" id="GO:0005886">
    <property type="term" value="C:plasma membrane"/>
    <property type="evidence" value="ECO:0000318"/>
    <property type="project" value="GO_Central"/>
</dbReference>
<evidence type="ECO:0000259" key="12">
    <source>
        <dbReference type="PROSITE" id="PS50262"/>
    </source>
</evidence>
<dbReference type="eggNOG" id="ENOG502S0QN">
    <property type="taxonomic scope" value="Eukaryota"/>
</dbReference>
<comment type="subcellular location">
    <subcellularLocation>
        <location evidence="1">Cell membrane</location>
        <topology evidence="1">Multi-pass membrane protein</topology>
    </subcellularLocation>
</comment>
<evidence type="ECO:0000256" key="5">
    <source>
        <dbReference type="ARBA" id="ARBA00023040"/>
    </source>
</evidence>
<feature type="transmembrane region" description="Helical" evidence="11">
    <location>
        <begin position="94"/>
        <end position="116"/>
    </location>
</feature>
<dbReference type="SUPFAM" id="SSF81321">
    <property type="entry name" value="Family A G protein-coupled receptor-like"/>
    <property type="match status" value="1"/>
</dbReference>
<dbReference type="InterPro" id="IPR017452">
    <property type="entry name" value="GPCR_Rhodpsn_7TM"/>
</dbReference>
<keyword evidence="7 10" id="KW-0675">Receptor</keyword>
<proteinExistence type="inferred from homology"/>
<organism evidence="13 14">
    <name type="scientific">Anolis carolinensis</name>
    <name type="common">Green anole</name>
    <name type="synonym">American chameleon</name>
    <dbReference type="NCBI Taxonomy" id="28377"/>
    <lineage>
        <taxon>Eukaryota</taxon>
        <taxon>Metazoa</taxon>
        <taxon>Chordata</taxon>
        <taxon>Craniata</taxon>
        <taxon>Vertebrata</taxon>
        <taxon>Euteleostomi</taxon>
        <taxon>Lepidosauria</taxon>
        <taxon>Squamata</taxon>
        <taxon>Bifurcata</taxon>
        <taxon>Unidentata</taxon>
        <taxon>Episquamata</taxon>
        <taxon>Toxicofera</taxon>
        <taxon>Iguania</taxon>
        <taxon>Dactyloidae</taxon>
        <taxon>Anolis</taxon>
    </lineage>
</organism>
<dbReference type="PANTHER" id="PTHR24232:SF97">
    <property type="entry name" value="G-PROTEIN COUPLED RECEPTORS FAMILY 1 PROFILE DOMAIN-CONTAINING PROTEIN"/>
    <property type="match status" value="1"/>
</dbReference>
<evidence type="ECO:0000256" key="11">
    <source>
        <dbReference type="SAM" id="Phobius"/>
    </source>
</evidence>
<name>G1KAV1_ANOCA</name>
<keyword evidence="3 10" id="KW-0812">Transmembrane</keyword>
<keyword evidence="5 10" id="KW-0297">G-protein coupled receptor</keyword>
<dbReference type="GO" id="GO:0007186">
    <property type="term" value="P:G protein-coupled receptor signaling pathway"/>
    <property type="evidence" value="ECO:0000318"/>
    <property type="project" value="GO_Central"/>
</dbReference>
<keyword evidence="2" id="KW-1003">Cell membrane</keyword>
<dbReference type="AlphaFoldDB" id="G1KAV1"/>
<dbReference type="PROSITE" id="PS00237">
    <property type="entry name" value="G_PROTEIN_RECEP_F1_1"/>
    <property type="match status" value="1"/>
</dbReference>
<reference evidence="13 14" key="1">
    <citation type="submission" date="2009-12" db="EMBL/GenBank/DDBJ databases">
        <title>The Genome Sequence of Anolis carolinensis (Green Anole Lizard).</title>
        <authorList>
            <consortium name="The Genome Sequencing Platform"/>
            <person name="Di Palma F."/>
            <person name="Alfoldi J."/>
            <person name="Heiman D."/>
            <person name="Young S."/>
            <person name="Grabherr M."/>
            <person name="Johnson J."/>
            <person name="Lander E.S."/>
            <person name="Lindblad-Toh K."/>
        </authorList>
    </citation>
    <scope>NUCLEOTIDE SEQUENCE [LARGE SCALE GENOMIC DNA]</scope>
    <source>
        <strain evidence="13 14">JBL SC #1</strain>
    </source>
</reference>
<dbReference type="InParanoid" id="G1KAV1"/>
<evidence type="ECO:0000256" key="8">
    <source>
        <dbReference type="ARBA" id="ARBA00023180"/>
    </source>
</evidence>
<evidence type="ECO:0000313" key="14">
    <source>
        <dbReference type="Proteomes" id="UP000001646"/>
    </source>
</evidence>
<sequence length="309" mass="35203">MHGTVCNSTESQLTYIIETSVYIPAFICGLLLNVWALWVFCSKLNKWSETRVYMTNLAAADCLFVLMLPVRLAYKTKSVNTLCHVLESAYFVNRYMSVFLITITAIDRYIAIAYPLKAKNLRSPRKSAIVCGFLWILLISIICTVKFVDERSEKEICFIKITKKPSVFLLASVIWGFLIPLAILSFCSIRITTKLIKKKNTHPQEVKLIQKAINIIFANMGVFFVCFLPLHVALFIRFIADFRKASCAEMENIELFVSLAAILANTNCCLDAICYYFVNKEFQEASLKLSTKYLSHLNQESEKQDSGNI</sequence>
<keyword evidence="14" id="KW-1185">Reference proteome</keyword>
<dbReference type="GO" id="GO:0004950">
    <property type="term" value="F:chemokine receptor activity"/>
    <property type="evidence" value="ECO:0007669"/>
    <property type="project" value="InterPro"/>
</dbReference>
<feature type="transmembrane region" description="Helical" evidence="11">
    <location>
        <begin position="256"/>
        <end position="278"/>
    </location>
</feature>
<dbReference type="PANTHER" id="PTHR24232">
    <property type="entry name" value="G-PROTEIN COUPLED RECEPTOR"/>
    <property type="match status" value="1"/>
</dbReference>
<feature type="transmembrane region" description="Helical" evidence="11">
    <location>
        <begin position="21"/>
        <end position="41"/>
    </location>
</feature>
<dbReference type="Ensembl" id="ENSACAT00000002503.3">
    <property type="protein sequence ID" value="ENSACAP00000002440.3"/>
    <property type="gene ID" value="ENSACAG00000002554.3"/>
</dbReference>
<dbReference type="InterPro" id="IPR044734">
    <property type="entry name" value="GPR35_7tmA"/>
</dbReference>
<feature type="transmembrane region" description="Helical" evidence="11">
    <location>
        <begin position="53"/>
        <end position="74"/>
    </location>
</feature>
<dbReference type="HOGENOM" id="CLU_009579_8_2_1"/>
<keyword evidence="9 10" id="KW-0807">Transducer</keyword>
<evidence type="ECO:0000256" key="7">
    <source>
        <dbReference type="ARBA" id="ARBA00023170"/>
    </source>
</evidence>
<evidence type="ECO:0000256" key="10">
    <source>
        <dbReference type="RuleBase" id="RU000688"/>
    </source>
</evidence>
<keyword evidence="8" id="KW-0325">Glycoprotein</keyword>
<keyword evidence="6 11" id="KW-0472">Membrane</keyword>
<dbReference type="STRING" id="28377.ENSACAP00000002440"/>
<dbReference type="CDD" id="cd15164">
    <property type="entry name" value="7tmA_GPR35-like"/>
    <property type="match status" value="1"/>
</dbReference>
<feature type="transmembrane region" description="Helical" evidence="11">
    <location>
        <begin position="128"/>
        <end position="148"/>
    </location>
</feature>
<dbReference type="PROSITE" id="PS50262">
    <property type="entry name" value="G_PROTEIN_RECEP_F1_2"/>
    <property type="match status" value="1"/>
</dbReference>
<dbReference type="GO" id="GO:0004930">
    <property type="term" value="F:G protein-coupled receptor activity"/>
    <property type="evidence" value="ECO:0000318"/>
    <property type="project" value="GO_Central"/>
</dbReference>
<evidence type="ECO:0000256" key="1">
    <source>
        <dbReference type="ARBA" id="ARBA00004651"/>
    </source>
</evidence>